<gene>
    <name evidence="1" type="ORF">MUN80_16485</name>
</gene>
<proteinExistence type="predicted"/>
<dbReference type="RefSeq" id="WP_244714563.1">
    <property type="nucleotide sequence ID" value="NZ_CP095049.1"/>
</dbReference>
<evidence type="ECO:0008006" key="3">
    <source>
        <dbReference type="Google" id="ProtNLM"/>
    </source>
</evidence>
<organism evidence="1 2">
    <name type="scientific">Hymenobacter cellulosivorans</name>
    <dbReference type="NCBI Taxonomy" id="2932249"/>
    <lineage>
        <taxon>Bacteria</taxon>
        <taxon>Pseudomonadati</taxon>
        <taxon>Bacteroidota</taxon>
        <taxon>Cytophagia</taxon>
        <taxon>Cytophagales</taxon>
        <taxon>Hymenobacteraceae</taxon>
        <taxon>Hymenobacter</taxon>
    </lineage>
</organism>
<reference evidence="1 2" key="1">
    <citation type="submission" date="2022-04" db="EMBL/GenBank/DDBJ databases">
        <title>Hymenobacter sp. isolated from the air.</title>
        <authorList>
            <person name="Won M."/>
            <person name="Lee C.-M."/>
            <person name="Woen H.-Y."/>
            <person name="Kwon S.-W."/>
        </authorList>
    </citation>
    <scope>NUCLEOTIDE SEQUENCE [LARGE SCALE GENOMIC DNA]</scope>
    <source>
        <strain evidence="2">5116 S-27</strain>
    </source>
</reference>
<accession>A0ABY4F3Y1</accession>
<name>A0ABY4F3Y1_9BACT</name>
<evidence type="ECO:0000313" key="2">
    <source>
        <dbReference type="Proteomes" id="UP000831785"/>
    </source>
</evidence>
<sequence>MRLPQQELSIICLANTQNLYGLTQQLFRLAEHLAPGAFPPAPPVATLPAGPATDLPGIYLEPTSLTNVRIITEQDGLLRAARSNRGYAQPLRATTPDTYVNQGQGETSYAFARAEDGQVRHLRSVERGNAIVLQKTAPAALSQAALHRYTGRYYSAELNQHFRLTQRRGQLRLSLYRLVHVPFVALEGHRFLADLQGHNCVAFQLDPAGKVTGFTFHREAINGLVFQRQR</sequence>
<keyword evidence="2" id="KW-1185">Reference proteome</keyword>
<protein>
    <recommendedName>
        <fullName evidence="3">DUF3471 domain-containing protein</fullName>
    </recommendedName>
</protein>
<evidence type="ECO:0000313" key="1">
    <source>
        <dbReference type="EMBL" id="UOQ51353.1"/>
    </source>
</evidence>
<dbReference type="EMBL" id="CP095049">
    <property type="protein sequence ID" value="UOQ51353.1"/>
    <property type="molecule type" value="Genomic_DNA"/>
</dbReference>
<dbReference type="Proteomes" id="UP000831785">
    <property type="component" value="Chromosome"/>
</dbReference>